<dbReference type="RefSeq" id="WP_343797451.1">
    <property type="nucleotide sequence ID" value="NZ_BAAADJ010000014.1"/>
</dbReference>
<proteinExistence type="predicted"/>
<protein>
    <submittedName>
        <fullName evidence="2">M15 family metallopeptidase</fullName>
    </submittedName>
</protein>
<evidence type="ECO:0000313" key="3">
    <source>
        <dbReference type="Proteomes" id="UP001500782"/>
    </source>
</evidence>
<name>A0ABP3FRG0_9BACI</name>
<gene>
    <name evidence="2" type="ORF">GCM10008967_12970</name>
</gene>
<dbReference type="InterPro" id="IPR058193">
    <property type="entry name" value="VanY/YodJ_core_dom"/>
</dbReference>
<dbReference type="PANTHER" id="PTHR34385:SF1">
    <property type="entry name" value="PEPTIDOGLYCAN L-ALANYL-D-GLUTAMATE ENDOPEPTIDASE CWLK"/>
    <property type="match status" value="1"/>
</dbReference>
<dbReference type="PANTHER" id="PTHR34385">
    <property type="entry name" value="D-ALANYL-D-ALANINE CARBOXYPEPTIDASE"/>
    <property type="match status" value="1"/>
</dbReference>
<dbReference type="Pfam" id="PF02557">
    <property type="entry name" value="VanY"/>
    <property type="match status" value="1"/>
</dbReference>
<comment type="caution">
    <text evidence="2">The sequence shown here is derived from an EMBL/GenBank/DDBJ whole genome shotgun (WGS) entry which is preliminary data.</text>
</comment>
<accession>A0ABP3FRG0</accession>
<dbReference type="InterPro" id="IPR009045">
    <property type="entry name" value="Zn_M74/Hedgehog-like"/>
</dbReference>
<dbReference type="InterPro" id="IPR052179">
    <property type="entry name" value="DD-CPase-like"/>
</dbReference>
<evidence type="ECO:0000313" key="2">
    <source>
        <dbReference type="EMBL" id="GAA0323855.1"/>
    </source>
</evidence>
<keyword evidence="3" id="KW-1185">Reference proteome</keyword>
<dbReference type="CDD" id="cd14852">
    <property type="entry name" value="LD-carboxypeptidase"/>
    <property type="match status" value="1"/>
</dbReference>
<evidence type="ECO:0000259" key="1">
    <source>
        <dbReference type="Pfam" id="PF02557"/>
    </source>
</evidence>
<organism evidence="2 3">
    <name type="scientific">Bacillus carboniphilus</name>
    <dbReference type="NCBI Taxonomy" id="86663"/>
    <lineage>
        <taxon>Bacteria</taxon>
        <taxon>Bacillati</taxon>
        <taxon>Bacillota</taxon>
        <taxon>Bacilli</taxon>
        <taxon>Bacillales</taxon>
        <taxon>Bacillaceae</taxon>
        <taxon>Bacillus</taxon>
    </lineage>
</organism>
<sequence>MFRLVRTLIVTVFLGALGYFIYDRLIVNPLQMNDPHTAEAVVAYHTSEVVVKNPESLLVLVNKKNTLEDDFEPSELVVPNVPFGKGATEEEKYLRSEAAGVLESLFQEASQQGHHLIATSGYRSYELQEKLYQDFVNQMGLEAAEYRAAQPGNSEHQTGLTMDITSSKFNYTEYNNFGETPGGQWVAENAHHYGFIIRYPEGKEHITGYQYEPWHLRYVGTEQATYIYQNNLTFEEYKGEV</sequence>
<dbReference type="InterPro" id="IPR003709">
    <property type="entry name" value="VanY-like_core_dom"/>
</dbReference>
<feature type="domain" description="D-alanyl-D-alanine carboxypeptidase-like core" evidence="1">
    <location>
        <begin position="92"/>
        <end position="220"/>
    </location>
</feature>
<dbReference type="EMBL" id="BAAADJ010000014">
    <property type="protein sequence ID" value="GAA0323855.1"/>
    <property type="molecule type" value="Genomic_DNA"/>
</dbReference>
<reference evidence="3" key="1">
    <citation type="journal article" date="2019" name="Int. J. Syst. Evol. Microbiol.">
        <title>The Global Catalogue of Microorganisms (GCM) 10K type strain sequencing project: providing services to taxonomists for standard genome sequencing and annotation.</title>
        <authorList>
            <consortium name="The Broad Institute Genomics Platform"/>
            <consortium name="The Broad Institute Genome Sequencing Center for Infectious Disease"/>
            <person name="Wu L."/>
            <person name="Ma J."/>
        </authorList>
    </citation>
    <scope>NUCLEOTIDE SEQUENCE [LARGE SCALE GENOMIC DNA]</scope>
    <source>
        <strain evidence="3">JCM 9731</strain>
    </source>
</reference>
<dbReference type="SUPFAM" id="SSF55166">
    <property type="entry name" value="Hedgehog/DD-peptidase"/>
    <property type="match status" value="1"/>
</dbReference>
<dbReference type="Proteomes" id="UP001500782">
    <property type="component" value="Unassembled WGS sequence"/>
</dbReference>
<dbReference type="Gene3D" id="3.30.1380.10">
    <property type="match status" value="1"/>
</dbReference>